<feature type="binding site" evidence="7">
    <location>
        <position position="129"/>
    </location>
    <ligand>
        <name>Cu cation</name>
        <dbReference type="ChEBI" id="CHEBI:23378"/>
    </ligand>
</feature>
<evidence type="ECO:0000256" key="5">
    <source>
        <dbReference type="ARBA" id="ARBA00022982"/>
    </source>
</evidence>
<dbReference type="InterPro" id="IPR012745">
    <property type="entry name" value="Pseudoazurin"/>
</dbReference>
<dbReference type="GO" id="GO:0042597">
    <property type="term" value="C:periplasmic space"/>
    <property type="evidence" value="ECO:0007669"/>
    <property type="project" value="UniProtKB-SubCell"/>
</dbReference>
<keyword evidence="3 7" id="KW-0479">Metal-binding</keyword>
<proteinExistence type="predicted"/>
<feature type="binding site" evidence="7">
    <location>
        <position position="124"/>
    </location>
    <ligand>
        <name>Cu cation</name>
        <dbReference type="ChEBI" id="CHEBI:23378"/>
    </ligand>
</feature>
<feature type="binding site" evidence="7">
    <location>
        <position position="121"/>
    </location>
    <ligand>
        <name>Cu cation</name>
        <dbReference type="ChEBI" id="CHEBI:23378"/>
    </ligand>
</feature>
<comment type="caution">
    <text evidence="9">The sequence shown here is derived from an EMBL/GenBank/DDBJ whole genome shotgun (WGS) entry which is preliminary data.</text>
</comment>
<gene>
    <name evidence="9" type="ORF">PEY55_01290</name>
</gene>
<dbReference type="CDD" id="cd04218">
    <property type="entry name" value="Pseudoazurin"/>
    <property type="match status" value="1"/>
</dbReference>
<keyword evidence="4" id="KW-0574">Periplasm</keyword>
<name>A0AAW7LP85_9ENTR</name>
<evidence type="ECO:0000256" key="6">
    <source>
        <dbReference type="ARBA" id="ARBA00023008"/>
    </source>
</evidence>
<evidence type="ECO:0000256" key="3">
    <source>
        <dbReference type="ARBA" id="ARBA00022723"/>
    </source>
</evidence>
<dbReference type="InterPro" id="IPR002386">
    <property type="entry name" value="Amicyanin/Pseudoazurin"/>
</dbReference>
<dbReference type="InterPro" id="IPR008972">
    <property type="entry name" value="Cupredoxin"/>
</dbReference>
<dbReference type="SUPFAM" id="SSF49503">
    <property type="entry name" value="Cupredoxins"/>
    <property type="match status" value="1"/>
</dbReference>
<sequence length="167" mass="18733">MRVVKIVLFVINGLMNFKEESMKYLKQSLQILCLLAFASSAFAQTHEVLMKNRGAGGPMVYEPDYLEIQPGDTVKFIRKHKSHNAASIAELSPAGYPGFMGKIDEEIEVTYDNAGFYGIKCTPHYAQGMVMLIKVGDASLPESYRAFKAPGIADKRFQEIYARIDKR</sequence>
<keyword evidence="2" id="KW-0813">Transport</keyword>
<dbReference type="PRINTS" id="PR00156">
    <property type="entry name" value="COPPERBLUE"/>
</dbReference>
<dbReference type="Pfam" id="PF00127">
    <property type="entry name" value="Copper-bind"/>
    <property type="match status" value="1"/>
</dbReference>
<reference evidence="9" key="2">
    <citation type="submission" date="2023-01" db="EMBL/GenBank/DDBJ databases">
        <authorList>
            <person name="Hamerlinck H."/>
            <person name="Aerssens A."/>
            <person name="Boelens J."/>
            <person name="Messiaen A.-S."/>
            <person name="Vandendriessche S."/>
            <person name="Velghe A."/>
            <person name="Verhasselt B."/>
            <person name="Leroux-Roels I."/>
        </authorList>
    </citation>
    <scope>NUCLEOTIDE SEQUENCE</scope>
    <source>
        <strain evidence="9">UZG-GERCF-220920-Env23</strain>
    </source>
</reference>
<evidence type="ECO:0000313" key="9">
    <source>
        <dbReference type="EMBL" id="MDN4366918.1"/>
    </source>
</evidence>
<evidence type="ECO:0000256" key="7">
    <source>
        <dbReference type="PIRSR" id="PIRSR602386-1"/>
    </source>
</evidence>
<comment type="cofactor">
    <cofactor evidence="7">
        <name>Cu cation</name>
        <dbReference type="ChEBI" id="CHEBI:23378"/>
    </cofactor>
    <text evidence="7">Binds 1 copper ion per subunit.</text>
</comment>
<organism evidence="9 10">
    <name type="scientific">Citrobacter portucalensis</name>
    <dbReference type="NCBI Taxonomy" id="1639133"/>
    <lineage>
        <taxon>Bacteria</taxon>
        <taxon>Pseudomonadati</taxon>
        <taxon>Pseudomonadota</taxon>
        <taxon>Gammaproteobacteria</taxon>
        <taxon>Enterobacterales</taxon>
        <taxon>Enterobacteriaceae</taxon>
        <taxon>Citrobacter</taxon>
        <taxon>Citrobacter freundii complex</taxon>
    </lineage>
</organism>
<feature type="domain" description="Blue (type 1) copper" evidence="8">
    <location>
        <begin position="50"/>
        <end position="135"/>
    </location>
</feature>
<dbReference type="InterPro" id="IPR001235">
    <property type="entry name" value="Copper_blue_Plastocyanin"/>
</dbReference>
<dbReference type="GO" id="GO:0005507">
    <property type="term" value="F:copper ion binding"/>
    <property type="evidence" value="ECO:0007669"/>
    <property type="project" value="InterPro"/>
</dbReference>
<evidence type="ECO:0000259" key="8">
    <source>
        <dbReference type="Pfam" id="PF00127"/>
    </source>
</evidence>
<dbReference type="Gene3D" id="2.60.40.420">
    <property type="entry name" value="Cupredoxins - blue copper proteins"/>
    <property type="match status" value="1"/>
</dbReference>
<evidence type="ECO:0000256" key="1">
    <source>
        <dbReference type="ARBA" id="ARBA00004418"/>
    </source>
</evidence>
<feature type="binding site" evidence="7">
    <location>
        <position position="83"/>
    </location>
    <ligand>
        <name>Cu cation</name>
        <dbReference type="ChEBI" id="CHEBI:23378"/>
    </ligand>
</feature>
<keyword evidence="6 7" id="KW-0186">Copper</keyword>
<dbReference type="PRINTS" id="PR00155">
    <property type="entry name" value="AMICYANIN"/>
</dbReference>
<evidence type="ECO:0000256" key="4">
    <source>
        <dbReference type="ARBA" id="ARBA00022764"/>
    </source>
</evidence>
<reference evidence="9" key="1">
    <citation type="journal article" date="2023" name="Antimicrob Resist Infect Control">
        <title>Sanitary installations and wastewater plumbing as reservoir for the long-term circulation and transmission of carbapenemase producing Citrobacter freundii clones in a hospital setting.</title>
        <authorList>
            <person name="Hamerlinck H."/>
            <person name="Aerssens A."/>
            <person name="Boelens J."/>
            <person name="Dehaene A."/>
            <person name="McMahon M."/>
            <person name="Messiaen A.S."/>
            <person name="Vandendriessche S."/>
            <person name="Velghe A."/>
            <person name="Leroux-Roels I."/>
            <person name="Verhasselt B."/>
        </authorList>
    </citation>
    <scope>NUCLEOTIDE SEQUENCE</scope>
    <source>
        <strain evidence="9">UZG-GERCF-220920-Env23</strain>
    </source>
</reference>
<dbReference type="GO" id="GO:0009055">
    <property type="term" value="F:electron transfer activity"/>
    <property type="evidence" value="ECO:0007669"/>
    <property type="project" value="InterPro"/>
</dbReference>
<dbReference type="Proteomes" id="UP001169985">
    <property type="component" value="Unassembled WGS sequence"/>
</dbReference>
<protein>
    <submittedName>
        <fullName evidence="9">Pseudoazurin</fullName>
    </submittedName>
</protein>
<comment type="subcellular location">
    <subcellularLocation>
        <location evidence="1">Periplasm</location>
    </subcellularLocation>
</comment>
<dbReference type="AlphaFoldDB" id="A0AAW7LP85"/>
<accession>A0AAW7LP85</accession>
<dbReference type="EMBL" id="JAQIHS010000001">
    <property type="protein sequence ID" value="MDN4366918.1"/>
    <property type="molecule type" value="Genomic_DNA"/>
</dbReference>
<evidence type="ECO:0000313" key="10">
    <source>
        <dbReference type="Proteomes" id="UP001169985"/>
    </source>
</evidence>
<evidence type="ECO:0000256" key="2">
    <source>
        <dbReference type="ARBA" id="ARBA00022448"/>
    </source>
</evidence>
<dbReference type="InterPro" id="IPR000923">
    <property type="entry name" value="BlueCu_1"/>
</dbReference>
<keyword evidence="5" id="KW-0249">Electron transport</keyword>